<dbReference type="InterPro" id="IPR050383">
    <property type="entry name" value="GlyoxalaseI/FosfomycinResist"/>
</dbReference>
<dbReference type="InterPro" id="IPR037523">
    <property type="entry name" value="VOC_core"/>
</dbReference>
<reference evidence="3 5" key="2">
    <citation type="submission" date="2016-12" db="EMBL/GenBank/DDBJ databases">
        <title>The new phylogeny of genus Mycobacterium.</title>
        <authorList>
            <person name="Tortoli E."/>
            <person name="Trovato A."/>
            <person name="Cirillo D.M."/>
        </authorList>
    </citation>
    <scope>NUCLEOTIDE SEQUENCE [LARGE SCALE GENOMIC DNA]</scope>
    <source>
        <strain evidence="3 5">CCUG 66554</strain>
    </source>
</reference>
<evidence type="ECO:0000313" key="3">
    <source>
        <dbReference type="EMBL" id="ORB59385.1"/>
    </source>
</evidence>
<dbReference type="PANTHER" id="PTHR21366">
    <property type="entry name" value="GLYOXALASE FAMILY PROTEIN"/>
    <property type="match status" value="1"/>
</dbReference>
<dbReference type="KEGG" id="msao:MYCSP_20365"/>
<proteinExistence type="predicted"/>
<dbReference type="EMBL" id="MVII01000008">
    <property type="protein sequence ID" value="ORB59385.1"/>
    <property type="molecule type" value="Genomic_DNA"/>
</dbReference>
<evidence type="ECO:0000259" key="1">
    <source>
        <dbReference type="PROSITE" id="PS51819"/>
    </source>
</evidence>
<dbReference type="Proteomes" id="UP000179621">
    <property type="component" value="Unassembled WGS sequence"/>
</dbReference>
<dbReference type="STRING" id="1578165.BKG68_15805"/>
<dbReference type="PANTHER" id="PTHR21366:SF31">
    <property type="entry name" value="METALLOTHIOL TRANSFERASE FOSB"/>
    <property type="match status" value="1"/>
</dbReference>
<evidence type="ECO:0000313" key="5">
    <source>
        <dbReference type="Proteomes" id="UP000192434"/>
    </source>
</evidence>
<dbReference type="InterPro" id="IPR004360">
    <property type="entry name" value="Glyas_Fos-R_dOase_dom"/>
</dbReference>
<dbReference type="Proteomes" id="UP000192434">
    <property type="component" value="Unassembled WGS sequence"/>
</dbReference>
<evidence type="ECO:0000313" key="2">
    <source>
        <dbReference type="EMBL" id="OHU11413.1"/>
    </source>
</evidence>
<dbReference type="SUPFAM" id="SSF54593">
    <property type="entry name" value="Glyoxalase/Bleomycin resistance protein/Dihydroxybiphenyl dioxygenase"/>
    <property type="match status" value="1"/>
</dbReference>
<keyword evidence="4" id="KW-1185">Reference proteome</keyword>
<comment type="caution">
    <text evidence="3">The sequence shown here is derived from an EMBL/GenBank/DDBJ whole genome shotgun (WGS) entry which is preliminary data.</text>
</comment>
<accession>A0A1S1JJF4</accession>
<dbReference type="Gene3D" id="3.10.180.10">
    <property type="entry name" value="2,3-Dihydroxybiphenyl 1,2-Dioxygenase, domain 1"/>
    <property type="match status" value="1"/>
</dbReference>
<dbReference type="OrthoDB" id="5242400at2"/>
<organism evidence="3 5">
    <name type="scientific">Mycobacteroides saopaulense</name>
    <dbReference type="NCBI Taxonomy" id="1578165"/>
    <lineage>
        <taxon>Bacteria</taxon>
        <taxon>Bacillati</taxon>
        <taxon>Actinomycetota</taxon>
        <taxon>Actinomycetes</taxon>
        <taxon>Mycobacteriales</taxon>
        <taxon>Mycobacteriaceae</taxon>
        <taxon>Mycobacteroides</taxon>
    </lineage>
</organism>
<evidence type="ECO:0000313" key="4">
    <source>
        <dbReference type="Proteomes" id="UP000179621"/>
    </source>
</evidence>
<dbReference type="InterPro" id="IPR029068">
    <property type="entry name" value="Glyas_Bleomycin-R_OHBP_Dase"/>
</dbReference>
<protein>
    <submittedName>
        <fullName evidence="3">Glyoxalase</fullName>
    </submittedName>
</protein>
<dbReference type="PROSITE" id="PS51819">
    <property type="entry name" value="VOC"/>
    <property type="match status" value="1"/>
</dbReference>
<dbReference type="EMBL" id="MLIH01000009">
    <property type="protein sequence ID" value="OHU11413.1"/>
    <property type="molecule type" value="Genomic_DNA"/>
</dbReference>
<reference evidence="2 4" key="1">
    <citation type="submission" date="2016-10" db="EMBL/GenBank/DDBJ databases">
        <title>Evaluation of Human, Animal and Environmental Mycobacterium chelonae Isolates by Core Genome Phylogenomic Analysis, Targeted Gene Comparison, and Anti-microbial Susceptibility Patterns: A Tale of Mistaken Identities.</title>
        <authorList>
            <person name="Fogelson S.B."/>
            <person name="Camus A.C."/>
            <person name="Lorenz W."/>
            <person name="Vasireddy R."/>
            <person name="Vasireddy S."/>
            <person name="Smith T."/>
            <person name="Brown-Elliott B.A."/>
            <person name="Wallace R.J.Jr."/>
            <person name="Hasan N.A."/>
            <person name="Reischl U."/>
            <person name="Sanchez S."/>
        </authorList>
    </citation>
    <scope>NUCLEOTIDE SEQUENCE [LARGE SCALE GENOMIC DNA]</scope>
    <source>
        <strain evidence="2 4">8528</strain>
    </source>
</reference>
<dbReference type="Pfam" id="PF00903">
    <property type="entry name" value="Glyoxalase"/>
    <property type="match status" value="1"/>
</dbReference>
<dbReference type="RefSeq" id="WP_070912058.1">
    <property type="nucleotide sequence ID" value="NZ_CP010271.1"/>
</dbReference>
<dbReference type="CDD" id="cd06587">
    <property type="entry name" value="VOC"/>
    <property type="match status" value="1"/>
</dbReference>
<feature type="domain" description="VOC" evidence="1">
    <location>
        <begin position="15"/>
        <end position="166"/>
    </location>
</feature>
<dbReference type="AlphaFoldDB" id="A0A1S1JJF4"/>
<gene>
    <name evidence="2" type="ORF">BKG73_08845</name>
    <name evidence="3" type="ORF">BST43_08365</name>
</gene>
<sequence length="193" mass="21170">MIKPNNPNSEFEFGGFNHVALVCSDMERTVDFYSNVLGMPLIKSLDLPMGQGQHFFFDAGGGDSLAFFWFKDAPDGVPGISAPAAIPGIGDIISAVSSMNHISLHVPAEKFDEYRVKLKSKGVRVGPILNHDESEFQVSKELHPGVYVRSFYFLDPDGITLEFACWTKEFTAADVRVAPKTAAERTPREVATA</sequence>
<name>A0A1S1JJF4_9MYCO</name>